<gene>
    <name evidence="1" type="ORF">AFUS01_LOCUS2630</name>
</gene>
<evidence type="ECO:0000313" key="1">
    <source>
        <dbReference type="EMBL" id="CAG7678697.1"/>
    </source>
</evidence>
<reference evidence="1" key="1">
    <citation type="submission" date="2021-06" db="EMBL/GenBank/DDBJ databases">
        <authorList>
            <person name="Hodson N. C."/>
            <person name="Mongue J. A."/>
            <person name="Jaron S. K."/>
        </authorList>
    </citation>
    <scope>NUCLEOTIDE SEQUENCE</scope>
</reference>
<dbReference type="Proteomes" id="UP000708208">
    <property type="component" value="Unassembled WGS sequence"/>
</dbReference>
<organism evidence="1 2">
    <name type="scientific">Allacma fusca</name>
    <dbReference type="NCBI Taxonomy" id="39272"/>
    <lineage>
        <taxon>Eukaryota</taxon>
        <taxon>Metazoa</taxon>
        <taxon>Ecdysozoa</taxon>
        <taxon>Arthropoda</taxon>
        <taxon>Hexapoda</taxon>
        <taxon>Collembola</taxon>
        <taxon>Symphypleona</taxon>
        <taxon>Sminthuridae</taxon>
        <taxon>Allacma</taxon>
    </lineage>
</organism>
<comment type="caution">
    <text evidence="1">The sequence shown here is derived from an EMBL/GenBank/DDBJ whole genome shotgun (WGS) entry which is preliminary data.</text>
</comment>
<dbReference type="AlphaFoldDB" id="A0A8J2J2I6"/>
<name>A0A8J2J2I6_9HEXA</name>
<protein>
    <submittedName>
        <fullName evidence="1">Uncharacterized protein</fullName>
    </submittedName>
</protein>
<keyword evidence="2" id="KW-1185">Reference proteome</keyword>
<accession>A0A8J2J2I6</accession>
<dbReference type="EMBL" id="CAJVCH010015186">
    <property type="protein sequence ID" value="CAG7678697.1"/>
    <property type="molecule type" value="Genomic_DNA"/>
</dbReference>
<feature type="non-terminal residue" evidence="1">
    <location>
        <position position="56"/>
    </location>
</feature>
<sequence length="56" mass="6077">MEATLLRPSDSIIPSQLVNNNIGIVIGDKSEWTKDLSLDNIGLICYTDGSKSKQLA</sequence>
<evidence type="ECO:0000313" key="2">
    <source>
        <dbReference type="Proteomes" id="UP000708208"/>
    </source>
</evidence>
<proteinExistence type="predicted"/>